<dbReference type="InterPro" id="IPR004648">
    <property type="entry name" value="Oligpept_transpt"/>
</dbReference>
<name>A0A146FHI6_ASPKA</name>
<evidence type="ECO:0000256" key="8">
    <source>
        <dbReference type="ARBA" id="ARBA00023136"/>
    </source>
</evidence>
<dbReference type="EMBL" id="BCWF01000018">
    <property type="protein sequence ID" value="GAT24701.1"/>
    <property type="molecule type" value="Genomic_DNA"/>
</dbReference>
<dbReference type="Proteomes" id="UP000075230">
    <property type="component" value="Unassembled WGS sequence"/>
</dbReference>
<keyword evidence="8 10" id="KW-0472">Membrane</keyword>
<evidence type="ECO:0000256" key="6">
    <source>
        <dbReference type="ARBA" id="ARBA00022927"/>
    </source>
</evidence>
<dbReference type="Pfam" id="PF03169">
    <property type="entry name" value="OPT"/>
    <property type="match status" value="1"/>
</dbReference>
<protein>
    <submittedName>
        <fullName evidence="11">Oligopeptide transporter</fullName>
    </submittedName>
</protein>
<feature type="region of interest" description="Disordered" evidence="9">
    <location>
        <begin position="1"/>
        <end position="31"/>
    </location>
</feature>
<keyword evidence="3" id="KW-0813">Transport</keyword>
<dbReference type="NCBIfam" id="TIGR00728">
    <property type="entry name" value="OPT_sfam"/>
    <property type="match status" value="1"/>
</dbReference>
<comment type="subcellular location">
    <subcellularLocation>
        <location evidence="1">Membrane</location>
        <topology evidence="1">Multi-pass membrane protein</topology>
    </subcellularLocation>
</comment>
<dbReference type="PANTHER" id="PTHR22601">
    <property type="entry name" value="ISP4 LIKE PROTEIN"/>
    <property type="match status" value="1"/>
</dbReference>
<evidence type="ECO:0000256" key="10">
    <source>
        <dbReference type="SAM" id="Phobius"/>
    </source>
</evidence>
<proteinExistence type="inferred from homology"/>
<reference evidence="11 12" key="1">
    <citation type="journal article" date="2016" name="DNA Res.">
        <title>Genome sequence of Aspergillus luchuensis NBRC 4314.</title>
        <authorList>
            <person name="Yamada O."/>
            <person name="Machida M."/>
            <person name="Hosoyama A."/>
            <person name="Goto M."/>
            <person name="Takahashi T."/>
            <person name="Futagami T."/>
            <person name="Yamagata Y."/>
            <person name="Takeuchi M."/>
            <person name="Kobayashi T."/>
            <person name="Koike H."/>
            <person name="Abe K."/>
            <person name="Asai K."/>
            <person name="Arita M."/>
            <person name="Fujita N."/>
            <person name="Fukuda K."/>
            <person name="Higa K."/>
            <person name="Horikawa H."/>
            <person name="Ishikawa T."/>
            <person name="Jinno K."/>
            <person name="Kato Y."/>
            <person name="Kirimura K."/>
            <person name="Mizutani O."/>
            <person name="Nakasone K."/>
            <person name="Sano M."/>
            <person name="Shiraishi Y."/>
            <person name="Tsukahara M."/>
            <person name="Gomi K."/>
        </authorList>
    </citation>
    <scope>NUCLEOTIDE SEQUENCE [LARGE SCALE GENOMIC DNA]</scope>
    <source>
        <strain evidence="11 12">RIB 2604</strain>
    </source>
</reference>
<feature type="transmembrane region" description="Helical" evidence="10">
    <location>
        <begin position="251"/>
        <end position="269"/>
    </location>
</feature>
<evidence type="ECO:0000256" key="9">
    <source>
        <dbReference type="SAM" id="MobiDB-lite"/>
    </source>
</evidence>
<dbReference type="GO" id="GO:0035673">
    <property type="term" value="F:oligopeptide transmembrane transporter activity"/>
    <property type="evidence" value="ECO:0007669"/>
    <property type="project" value="InterPro"/>
</dbReference>
<evidence type="ECO:0000256" key="3">
    <source>
        <dbReference type="ARBA" id="ARBA00022448"/>
    </source>
</evidence>
<dbReference type="VEuPathDB" id="FungiDB:ASPFODRAFT_134487"/>
<comment type="caution">
    <text evidence="11">The sequence shown here is derived from an EMBL/GenBank/DDBJ whole genome shotgun (WGS) entry which is preliminary data.</text>
</comment>
<evidence type="ECO:0000256" key="1">
    <source>
        <dbReference type="ARBA" id="ARBA00004141"/>
    </source>
</evidence>
<feature type="transmembrane region" description="Helical" evidence="10">
    <location>
        <begin position="217"/>
        <end position="239"/>
    </location>
</feature>
<comment type="similarity">
    <text evidence="2">Belongs to the oligopeptide OPT transporter family.</text>
</comment>
<evidence type="ECO:0000256" key="4">
    <source>
        <dbReference type="ARBA" id="ARBA00022692"/>
    </source>
</evidence>
<sequence>MATALAKTSRGIPELRRNMHNGHPVSGAPMPPLKVDMTRGLNGMLSQTFTVGDTASARASRLAHSVAPAPNVVLFVTQEAAGMDSVHHPENEAKDAIETKQAGVTDVDAELLEENDDLKRQNIIAEQKELTPLEAFKWNVEGDQSPCVQFQKSPPVCQTPMILPYRATPSLTVQYVVAQLLVYPIGRAWERLPRWRIPLGRLSFDLNPGPFSIKEHALITICVNISASIAYASGSLVAIVMPQYWGKDYGAGFSFLYLLTSQMMGFGLAGMCRRWLVYPAALIWPQSLSSTVLFRALHEPQNTAPANGWRLSRYSFFGYATLFAFAIYWFPDYIWTTLSAFAFVTWIAPHNQKVNTIFGMNSGLGLLPLSLDWTQINYAGYPLMTPFYITCNAFAVVVFFYLFLSPILYYKDVWFSA</sequence>
<keyword evidence="6" id="KW-0653">Protein transport</keyword>
<evidence type="ECO:0000256" key="5">
    <source>
        <dbReference type="ARBA" id="ARBA00022856"/>
    </source>
</evidence>
<dbReference type="GO" id="GO:0015031">
    <property type="term" value="P:protein transport"/>
    <property type="evidence" value="ECO:0007669"/>
    <property type="project" value="UniProtKB-KW"/>
</dbReference>
<keyword evidence="7 10" id="KW-1133">Transmembrane helix</keyword>
<keyword evidence="4 10" id="KW-0812">Transmembrane</keyword>
<feature type="transmembrane region" description="Helical" evidence="10">
    <location>
        <begin position="387"/>
        <end position="410"/>
    </location>
</feature>
<evidence type="ECO:0000256" key="2">
    <source>
        <dbReference type="ARBA" id="ARBA00008807"/>
    </source>
</evidence>
<reference evidence="12" key="2">
    <citation type="submission" date="2016-02" db="EMBL/GenBank/DDBJ databases">
        <title>Genome sequencing of Aspergillus luchuensis NBRC 4314.</title>
        <authorList>
            <person name="Yamada O."/>
        </authorList>
    </citation>
    <scope>NUCLEOTIDE SEQUENCE [LARGE SCALE GENOMIC DNA]</scope>
    <source>
        <strain evidence="12">RIB 2604</strain>
    </source>
</reference>
<gene>
    <name evidence="11" type="ORF">RIB2604_01805310</name>
</gene>
<dbReference type="InterPro" id="IPR004813">
    <property type="entry name" value="OPT"/>
</dbReference>
<dbReference type="GO" id="GO:0016020">
    <property type="term" value="C:membrane"/>
    <property type="evidence" value="ECO:0007669"/>
    <property type="project" value="UniProtKB-SubCell"/>
</dbReference>
<dbReference type="AlphaFoldDB" id="A0A146FHI6"/>
<keyword evidence="5" id="KW-0571">Peptide transport</keyword>
<organism evidence="11 12">
    <name type="scientific">Aspergillus kawachii</name>
    <name type="common">White koji mold</name>
    <name type="synonym">Aspergillus awamori var. kawachi</name>
    <dbReference type="NCBI Taxonomy" id="1069201"/>
    <lineage>
        <taxon>Eukaryota</taxon>
        <taxon>Fungi</taxon>
        <taxon>Dikarya</taxon>
        <taxon>Ascomycota</taxon>
        <taxon>Pezizomycotina</taxon>
        <taxon>Eurotiomycetes</taxon>
        <taxon>Eurotiomycetidae</taxon>
        <taxon>Eurotiales</taxon>
        <taxon>Aspergillaceae</taxon>
        <taxon>Aspergillus</taxon>
        <taxon>Aspergillus subgen. Circumdati</taxon>
    </lineage>
</organism>
<evidence type="ECO:0000313" key="11">
    <source>
        <dbReference type="EMBL" id="GAT24701.1"/>
    </source>
</evidence>
<evidence type="ECO:0000256" key="7">
    <source>
        <dbReference type="ARBA" id="ARBA00022989"/>
    </source>
</evidence>
<evidence type="ECO:0000313" key="12">
    <source>
        <dbReference type="Proteomes" id="UP000075230"/>
    </source>
</evidence>
<accession>A0A146FHI6</accession>
<feature type="transmembrane region" description="Helical" evidence="10">
    <location>
        <begin position="275"/>
        <end position="294"/>
    </location>
</feature>